<dbReference type="EMBL" id="QGNW01001343">
    <property type="protein sequence ID" value="RVW44723.1"/>
    <property type="molecule type" value="Genomic_DNA"/>
</dbReference>
<organism evidence="9 10">
    <name type="scientific">Vitis vinifera</name>
    <name type="common">Grape</name>
    <dbReference type="NCBI Taxonomy" id="29760"/>
    <lineage>
        <taxon>Eukaryota</taxon>
        <taxon>Viridiplantae</taxon>
        <taxon>Streptophyta</taxon>
        <taxon>Embryophyta</taxon>
        <taxon>Tracheophyta</taxon>
        <taxon>Spermatophyta</taxon>
        <taxon>Magnoliopsida</taxon>
        <taxon>eudicotyledons</taxon>
        <taxon>Gunneridae</taxon>
        <taxon>Pentapetalae</taxon>
        <taxon>rosids</taxon>
        <taxon>Vitales</taxon>
        <taxon>Vitaceae</taxon>
        <taxon>Viteae</taxon>
        <taxon>Vitis</taxon>
    </lineage>
</organism>
<keyword evidence="3" id="KW-0812">Transmembrane</keyword>
<dbReference type="InterPro" id="IPR026057">
    <property type="entry name" value="TBL_C"/>
</dbReference>
<evidence type="ECO:0000256" key="5">
    <source>
        <dbReference type="ARBA" id="ARBA00022989"/>
    </source>
</evidence>
<accession>A0A438EB20</accession>
<reference evidence="9 10" key="1">
    <citation type="journal article" date="2018" name="PLoS Genet.">
        <title>Population sequencing reveals clonal diversity and ancestral inbreeding in the grapevine cultivar Chardonnay.</title>
        <authorList>
            <person name="Roach M.J."/>
            <person name="Johnson D.L."/>
            <person name="Bohlmann J."/>
            <person name="van Vuuren H.J."/>
            <person name="Jones S.J."/>
            <person name="Pretorius I.S."/>
            <person name="Schmidt S.A."/>
            <person name="Borneman A.R."/>
        </authorList>
    </citation>
    <scope>NUCLEOTIDE SEQUENCE [LARGE SCALE GENOMIC DNA]</scope>
    <source>
        <strain evidence="10">cv. Chardonnay</strain>
        <tissue evidence="9">Leaf</tissue>
    </source>
</reference>
<dbReference type="Pfam" id="PF13839">
    <property type="entry name" value="PC-Esterase"/>
    <property type="match status" value="1"/>
</dbReference>
<dbReference type="Pfam" id="PF14416">
    <property type="entry name" value="PMR5N"/>
    <property type="match status" value="1"/>
</dbReference>
<keyword evidence="4" id="KW-0735">Signal-anchor</keyword>
<evidence type="ECO:0000313" key="9">
    <source>
        <dbReference type="EMBL" id="RVW44723.1"/>
    </source>
</evidence>
<evidence type="ECO:0000256" key="2">
    <source>
        <dbReference type="ARBA" id="ARBA00007727"/>
    </source>
</evidence>
<evidence type="ECO:0000256" key="4">
    <source>
        <dbReference type="ARBA" id="ARBA00022968"/>
    </source>
</evidence>
<comment type="similarity">
    <text evidence="2">Belongs to the PC-esterase family. TBL subfamily.</text>
</comment>
<keyword evidence="6" id="KW-0472">Membrane</keyword>
<dbReference type="InterPro" id="IPR029962">
    <property type="entry name" value="TBL"/>
</dbReference>
<evidence type="ECO:0000313" key="10">
    <source>
        <dbReference type="Proteomes" id="UP000288805"/>
    </source>
</evidence>
<dbReference type="GO" id="GO:0016413">
    <property type="term" value="F:O-acetyltransferase activity"/>
    <property type="evidence" value="ECO:0007669"/>
    <property type="project" value="InterPro"/>
</dbReference>
<keyword evidence="5" id="KW-1133">Transmembrane helix</keyword>
<comment type="subcellular location">
    <subcellularLocation>
        <location evidence="1">Membrane</location>
        <topology evidence="1">Single-pass membrane protein</topology>
    </subcellularLocation>
</comment>
<proteinExistence type="inferred from homology"/>
<evidence type="ECO:0000256" key="6">
    <source>
        <dbReference type="ARBA" id="ARBA00023136"/>
    </source>
</evidence>
<dbReference type="InterPro" id="IPR025846">
    <property type="entry name" value="TBL_N"/>
</dbReference>
<feature type="domain" description="Trichome birefringence-like C-terminal" evidence="7">
    <location>
        <begin position="78"/>
        <end position="240"/>
    </location>
</feature>
<gene>
    <name evidence="9" type="primary">TBL19_8</name>
    <name evidence="9" type="ORF">CK203_081816</name>
</gene>
<name>A0A438EB20_VITVI</name>
<sequence length="242" mass="27741">MIPLNLFSHFSSPWPSPVSTKPGKKCGIFRGKWVQYPKGPYYTNVTCCHIFEHQNCMKFGRPDTEFLKWRWKPDECELPLFDAAQFLELVRGKSIAFIGDSLARNQMESFLCLLASEGDPIAVSNIKYPLSKSCLYTDYNFTVASFWSPYLVKDIDANPTAGTANGLMNVFVDEAHEAWMSQIEKFDYVIVSAGIWFLKPQVYYENGNIVGCHLCHKKKVTNLTPLHGYRKAFQTTFRTLLY</sequence>
<evidence type="ECO:0000259" key="8">
    <source>
        <dbReference type="Pfam" id="PF14416"/>
    </source>
</evidence>
<evidence type="ECO:0000259" key="7">
    <source>
        <dbReference type="Pfam" id="PF13839"/>
    </source>
</evidence>
<feature type="domain" description="Trichome birefringence-like N-terminal" evidence="8">
    <location>
        <begin position="24"/>
        <end position="77"/>
    </location>
</feature>
<evidence type="ECO:0000256" key="1">
    <source>
        <dbReference type="ARBA" id="ARBA00004167"/>
    </source>
</evidence>
<dbReference type="AlphaFoldDB" id="A0A438EB20"/>
<protein>
    <submittedName>
        <fullName evidence="9">Protein trichome birefringence-like 19</fullName>
    </submittedName>
</protein>
<dbReference type="Proteomes" id="UP000288805">
    <property type="component" value="Unassembled WGS sequence"/>
</dbReference>
<dbReference type="PANTHER" id="PTHR32285:SF13">
    <property type="entry name" value="TRICHOME BIREFRINGENCE-LIKE N-TERMINAL DOMAIN-CONTAINING PROTEIN"/>
    <property type="match status" value="1"/>
</dbReference>
<dbReference type="GO" id="GO:0016020">
    <property type="term" value="C:membrane"/>
    <property type="evidence" value="ECO:0007669"/>
    <property type="project" value="UniProtKB-SubCell"/>
</dbReference>
<evidence type="ECO:0000256" key="3">
    <source>
        <dbReference type="ARBA" id="ARBA00022692"/>
    </source>
</evidence>
<dbReference type="PANTHER" id="PTHR32285">
    <property type="entry name" value="PROTEIN TRICHOME BIREFRINGENCE-LIKE 9-RELATED"/>
    <property type="match status" value="1"/>
</dbReference>
<comment type="caution">
    <text evidence="9">The sequence shown here is derived from an EMBL/GenBank/DDBJ whole genome shotgun (WGS) entry which is preliminary data.</text>
</comment>